<dbReference type="PANTHER" id="PTHR23303:SF15">
    <property type="entry name" value="COLOSSIN-A"/>
    <property type="match status" value="1"/>
</dbReference>
<comment type="subcellular location">
    <subcellularLocation>
        <location evidence="1">Secreted</location>
    </subcellularLocation>
</comment>
<reference evidence="6" key="1">
    <citation type="journal article" date="2022" name="Environ. Microbiol.">
        <title>Geoalkalibacter halelectricus SAP #1 sp. nov. possessing extracellular electron transfer and mineral#reducing capabilities from a haloalkaline environment.</title>
        <authorList>
            <person name="Yadav S."/>
            <person name="Singh R."/>
            <person name="Sundharam S.S."/>
            <person name="Chaudhary S."/>
            <person name="Krishnamurthi S."/>
            <person name="Patil S.A."/>
        </authorList>
    </citation>
    <scope>NUCLEOTIDE SEQUENCE</scope>
    <source>
        <strain evidence="6">SAP-1</strain>
    </source>
</reference>
<protein>
    <recommendedName>
        <fullName evidence="5">SD-repeat containing protein B domain-containing protein</fullName>
    </recommendedName>
</protein>
<keyword evidence="7" id="KW-1185">Reference proteome</keyword>
<gene>
    <name evidence="6" type="ORF">L9S41_12495</name>
</gene>
<accession>A0ABY5ZJ56</accession>
<keyword evidence="2" id="KW-0964">Secreted</keyword>
<feature type="domain" description="SD-repeat containing protein B" evidence="5">
    <location>
        <begin position="516"/>
        <end position="624"/>
    </location>
</feature>
<sequence length="703" mass="75955">MMNRWFFSLVLLLTISISGAHAQQFWVGALYNPTLEEFVPDILNFDWASSGSGMAEGIGPVGSPLSVGDELVIRYQSFLTRVNDPNGQPVQFPGINVDFEYTAVAELPVRIVDVISGRSTVVVFSTLPGGKFYIYLDENPNNVVSTGFGFDDGNLVISSEAMVNQEIVFSYSSATGLGIGGGIIDGVVNYSNPDYISPALNIVSHRFESQVNFPALEGTTTHFFDGRQGEGNLQTYQVQSDDLLLKFDASSKFLAQDSCIEVEKQISVDGGETWFDADTPETAPGTDSDALYRFIVRNCGVTPLNDVTVTDPTLGIDELIGSLDPSEIIVLTHDIQDFNFDNLFQPGICFDPVPPQKQNTVHVSGNYLGEIVEDSDSAWVKCVCIDIEKLVSVDGGLTFHDADLAELAPQTADGAIYKLVVGNCGGFDLTNVLITDPVLDIEVNIGTLFTGQVREFFFNDFDFDFSNLDQPALCDDGPGLRQNIAYVAGNYNEGLPSEFTATDQDPAWVECVCGGSIGDFVWNDLNQNGLQDAGEPGIAGVTVNLYMDGEWMQSQITDANGFYLFTGLCAGDYEVVVDETTLPMGFVASPCNVGDDRSIDSNCQPALVTLPTNASQDLTIDFGYYLPCTGSIGDFVWNDLNQNGLQDAGEPGIAGVTVNLYMDGELVQSQITDANGFYLFTGLCAGDYEVVVDETTLPMGFVA</sequence>
<name>A0ABY5ZJ56_9BACT</name>
<feature type="domain" description="SD-repeat containing protein B" evidence="5">
    <location>
        <begin position="631"/>
        <end position="694"/>
    </location>
</feature>
<proteinExistence type="predicted"/>
<dbReference type="RefSeq" id="WP_260746847.1">
    <property type="nucleotide sequence ID" value="NZ_CP092109.1"/>
</dbReference>
<evidence type="ECO:0000256" key="3">
    <source>
        <dbReference type="ARBA" id="ARBA00022729"/>
    </source>
</evidence>
<dbReference type="Pfam" id="PF17210">
    <property type="entry name" value="SdrD_B"/>
    <property type="match status" value="2"/>
</dbReference>
<keyword evidence="3 4" id="KW-0732">Signal</keyword>
<dbReference type="PANTHER" id="PTHR23303">
    <property type="entry name" value="CARBOXYPEPTIDASE REGULATORY REGION-CONTAINING"/>
    <property type="match status" value="1"/>
</dbReference>
<evidence type="ECO:0000259" key="5">
    <source>
        <dbReference type="Pfam" id="PF17210"/>
    </source>
</evidence>
<feature type="signal peptide" evidence="4">
    <location>
        <begin position="1"/>
        <end position="22"/>
    </location>
</feature>
<dbReference type="Proteomes" id="UP001060414">
    <property type="component" value="Chromosome"/>
</dbReference>
<evidence type="ECO:0000256" key="4">
    <source>
        <dbReference type="SAM" id="SignalP"/>
    </source>
</evidence>
<dbReference type="SUPFAM" id="SSF117074">
    <property type="entry name" value="Hypothetical protein PA1324"/>
    <property type="match status" value="2"/>
</dbReference>
<evidence type="ECO:0000256" key="2">
    <source>
        <dbReference type="ARBA" id="ARBA00022525"/>
    </source>
</evidence>
<dbReference type="InterPro" id="IPR051417">
    <property type="entry name" value="SDr/BOS_complex"/>
</dbReference>
<dbReference type="InterPro" id="IPR013783">
    <property type="entry name" value="Ig-like_fold"/>
</dbReference>
<evidence type="ECO:0000313" key="6">
    <source>
        <dbReference type="EMBL" id="UWZ78494.1"/>
    </source>
</evidence>
<dbReference type="Gene3D" id="2.60.40.10">
    <property type="entry name" value="Immunoglobulins"/>
    <property type="match status" value="2"/>
</dbReference>
<evidence type="ECO:0000256" key="1">
    <source>
        <dbReference type="ARBA" id="ARBA00004613"/>
    </source>
</evidence>
<organism evidence="6 7">
    <name type="scientific">Geoalkalibacter halelectricus</name>
    <dbReference type="NCBI Taxonomy" id="2847045"/>
    <lineage>
        <taxon>Bacteria</taxon>
        <taxon>Pseudomonadati</taxon>
        <taxon>Thermodesulfobacteriota</taxon>
        <taxon>Desulfuromonadia</taxon>
        <taxon>Desulfuromonadales</taxon>
        <taxon>Geoalkalibacteraceae</taxon>
        <taxon>Geoalkalibacter</taxon>
    </lineage>
</organism>
<feature type="chain" id="PRO_5047351349" description="SD-repeat containing protein B domain-containing protein" evidence="4">
    <location>
        <begin position="23"/>
        <end position="703"/>
    </location>
</feature>
<evidence type="ECO:0000313" key="7">
    <source>
        <dbReference type="Proteomes" id="UP001060414"/>
    </source>
</evidence>
<dbReference type="EMBL" id="CP092109">
    <property type="protein sequence ID" value="UWZ78494.1"/>
    <property type="molecule type" value="Genomic_DNA"/>
</dbReference>
<dbReference type="InterPro" id="IPR033764">
    <property type="entry name" value="Sdr_B"/>
</dbReference>